<dbReference type="EMBL" id="CP109966">
    <property type="protein sequence ID" value="WAJ71706.1"/>
    <property type="molecule type" value="Genomic_DNA"/>
</dbReference>
<dbReference type="InterPro" id="IPR017850">
    <property type="entry name" value="Alkaline_phosphatase_core_sf"/>
</dbReference>
<sequence>MKISRIRFITGSNFSATQINNSLFLLLKIILTSLILALAGCNQTLSKQAATQDVETLTPPNILFIYTDDQAPWALGRSGNKQALTPNLDKLANQGMYFPNAYATTPVCTPSRAGLLTSQYGYELGLDDWINTKAKTLTGHQPDLGLEQKYETWPEILQQKGYKTGLIGKWHLGYQPKHHPTQHGYDEFVGFVGGGTSPDNPVLEINGQAQKTQGLTTDILTDHALAFIEKHKNSRFALSLHYRAPHYKFLPVAPEDEAPYLNMEMELPHPAYPDLNTARAKQFMREYLSSVRGIDRNVGRVMNLLDNLKLTDNTMVIFTSDHGYNIAFNGIWHKGNGFWLVNNPPASTEQIPSGQRPNLYNPSLKVPTLIRWPNVIKANTQNLTSISNLDWFPTLMHVANAKPSASNIIRGKSFFTALQDENIVLSSDYYAAYTTQHQSITGMRMYSDGQYKLLRDFKNPGRDEFYDLINDPEETTNLINSKLSEQQQSIVTKFDQIISEKMRTTSDPLYQAVVSD</sequence>
<feature type="domain" description="Sulfatase N-terminal" evidence="6">
    <location>
        <begin position="60"/>
        <end position="400"/>
    </location>
</feature>
<feature type="transmembrane region" description="Helical" evidence="5">
    <location>
        <begin position="21"/>
        <end position="40"/>
    </location>
</feature>
<dbReference type="PROSITE" id="PS00149">
    <property type="entry name" value="SULFATASE_2"/>
    <property type="match status" value="1"/>
</dbReference>
<name>A0ABY7ARF8_9ALTE</name>
<dbReference type="SUPFAM" id="SSF53649">
    <property type="entry name" value="Alkaline phosphatase-like"/>
    <property type="match status" value="1"/>
</dbReference>
<dbReference type="RefSeq" id="WP_268076392.1">
    <property type="nucleotide sequence ID" value="NZ_CP109966.1"/>
</dbReference>
<dbReference type="PANTHER" id="PTHR42693:SF53">
    <property type="entry name" value="ENDO-4-O-SULFATASE"/>
    <property type="match status" value="1"/>
</dbReference>
<keyword evidence="5" id="KW-0472">Membrane</keyword>
<evidence type="ECO:0000256" key="4">
    <source>
        <dbReference type="ARBA" id="ARBA00022837"/>
    </source>
</evidence>
<evidence type="ECO:0000256" key="1">
    <source>
        <dbReference type="ARBA" id="ARBA00008779"/>
    </source>
</evidence>
<keyword evidence="4" id="KW-0106">Calcium</keyword>
<keyword evidence="3" id="KW-0378">Hydrolase</keyword>
<dbReference type="Proteomes" id="UP001163726">
    <property type="component" value="Plasmid pCadTS8_1"/>
</dbReference>
<keyword evidence="5" id="KW-1133">Transmembrane helix</keyword>
<protein>
    <submittedName>
        <fullName evidence="7">Sulfatase-like hydrolase/transferase</fullName>
    </submittedName>
</protein>
<geneLocation type="plasmid" evidence="7 8">
    <name>pCadTS8_1</name>
</geneLocation>
<keyword evidence="5" id="KW-0812">Transmembrane</keyword>
<proteinExistence type="inferred from homology"/>
<evidence type="ECO:0000256" key="3">
    <source>
        <dbReference type="ARBA" id="ARBA00022801"/>
    </source>
</evidence>
<gene>
    <name evidence="7" type="ORF">OLW01_15305</name>
</gene>
<evidence type="ECO:0000256" key="2">
    <source>
        <dbReference type="ARBA" id="ARBA00022723"/>
    </source>
</evidence>
<accession>A0ABY7ARF8</accession>
<keyword evidence="8" id="KW-1185">Reference proteome</keyword>
<reference evidence="7" key="1">
    <citation type="submission" date="2022-10" db="EMBL/GenBank/DDBJ databases">
        <title>Catenovulum adriacola sp. nov. isolated in the Harbour of Susak.</title>
        <authorList>
            <person name="Schoch T."/>
            <person name="Reich S.J."/>
            <person name="Stoeferle S."/>
            <person name="Flaiz M."/>
            <person name="Kazda M."/>
            <person name="Riedel C.U."/>
            <person name="Duerre P."/>
        </authorList>
    </citation>
    <scope>NUCLEOTIDE SEQUENCE</scope>
    <source>
        <strain evidence="7">TS8</strain>
        <plasmid evidence="7">pCadTS8_1</plasmid>
    </source>
</reference>
<organism evidence="7 8">
    <name type="scientific">Catenovulum adriaticum</name>
    <dbReference type="NCBI Taxonomy" id="2984846"/>
    <lineage>
        <taxon>Bacteria</taxon>
        <taxon>Pseudomonadati</taxon>
        <taxon>Pseudomonadota</taxon>
        <taxon>Gammaproteobacteria</taxon>
        <taxon>Alteromonadales</taxon>
        <taxon>Alteromonadaceae</taxon>
        <taxon>Catenovulum</taxon>
    </lineage>
</organism>
<dbReference type="InterPro" id="IPR050738">
    <property type="entry name" value="Sulfatase"/>
</dbReference>
<dbReference type="Pfam" id="PF00884">
    <property type="entry name" value="Sulfatase"/>
    <property type="match status" value="1"/>
</dbReference>
<dbReference type="InterPro" id="IPR024607">
    <property type="entry name" value="Sulfatase_CS"/>
</dbReference>
<dbReference type="InterPro" id="IPR000917">
    <property type="entry name" value="Sulfatase_N"/>
</dbReference>
<keyword evidence="2" id="KW-0479">Metal-binding</keyword>
<evidence type="ECO:0000256" key="5">
    <source>
        <dbReference type="SAM" id="Phobius"/>
    </source>
</evidence>
<evidence type="ECO:0000313" key="8">
    <source>
        <dbReference type="Proteomes" id="UP001163726"/>
    </source>
</evidence>
<comment type="similarity">
    <text evidence="1">Belongs to the sulfatase family.</text>
</comment>
<dbReference type="Gene3D" id="3.40.720.10">
    <property type="entry name" value="Alkaline Phosphatase, subunit A"/>
    <property type="match status" value="1"/>
</dbReference>
<evidence type="ECO:0000313" key="7">
    <source>
        <dbReference type="EMBL" id="WAJ71706.1"/>
    </source>
</evidence>
<keyword evidence="7" id="KW-0614">Plasmid</keyword>
<evidence type="ECO:0000259" key="6">
    <source>
        <dbReference type="Pfam" id="PF00884"/>
    </source>
</evidence>
<dbReference type="PANTHER" id="PTHR42693">
    <property type="entry name" value="ARYLSULFATASE FAMILY MEMBER"/>
    <property type="match status" value="1"/>
</dbReference>